<feature type="domain" description="BIG2" evidence="2">
    <location>
        <begin position="960"/>
        <end position="1039"/>
    </location>
</feature>
<dbReference type="EMBL" id="JAHZST010000004">
    <property type="protein sequence ID" value="MBW8183499.1"/>
    <property type="molecule type" value="Genomic_DNA"/>
</dbReference>
<dbReference type="Pfam" id="PF02368">
    <property type="entry name" value="Big_2"/>
    <property type="match status" value="2"/>
</dbReference>
<dbReference type="SUPFAM" id="SSF49373">
    <property type="entry name" value="Invasin/intimin cell-adhesion fragments"/>
    <property type="match status" value="3"/>
</dbReference>
<evidence type="ECO:0000313" key="3">
    <source>
        <dbReference type="EMBL" id="MBW8183499.1"/>
    </source>
</evidence>
<dbReference type="InterPro" id="IPR003343">
    <property type="entry name" value="Big_2"/>
</dbReference>
<feature type="domain" description="BIG2" evidence="2">
    <location>
        <begin position="1136"/>
        <end position="1220"/>
    </location>
</feature>
<dbReference type="PROSITE" id="PS51257">
    <property type="entry name" value="PROKAR_LIPOPROTEIN"/>
    <property type="match status" value="1"/>
</dbReference>
<evidence type="ECO:0000256" key="1">
    <source>
        <dbReference type="SAM" id="SignalP"/>
    </source>
</evidence>
<dbReference type="SMART" id="SM00635">
    <property type="entry name" value="BID_2"/>
    <property type="match status" value="17"/>
</dbReference>
<organism evidence="3 4">
    <name type="scientific">Shewanella nanhaiensis</name>
    <dbReference type="NCBI Taxonomy" id="2864872"/>
    <lineage>
        <taxon>Bacteria</taxon>
        <taxon>Pseudomonadati</taxon>
        <taxon>Pseudomonadota</taxon>
        <taxon>Gammaproteobacteria</taxon>
        <taxon>Alteromonadales</taxon>
        <taxon>Shewanellaceae</taxon>
        <taxon>Shewanella</taxon>
    </lineage>
</organism>
<name>A0ABS7E1K2_9GAMM</name>
<reference evidence="3 4" key="1">
    <citation type="submission" date="2021-07" db="EMBL/GenBank/DDBJ databases">
        <title>Shewanella sp. nov, isolated from SCS.</title>
        <authorList>
            <person name="Cao W.R."/>
        </authorList>
    </citation>
    <scope>NUCLEOTIDE SEQUENCE [LARGE SCALE GENOMIC DNA]</scope>
    <source>
        <strain evidence="3 4">NR704-98</strain>
    </source>
</reference>
<evidence type="ECO:0000313" key="4">
    <source>
        <dbReference type="Proteomes" id="UP001195963"/>
    </source>
</evidence>
<feature type="signal peptide" evidence="1">
    <location>
        <begin position="1"/>
        <end position="23"/>
    </location>
</feature>
<dbReference type="Proteomes" id="UP001195963">
    <property type="component" value="Unassembled WGS sequence"/>
</dbReference>
<feature type="domain" description="BIG2" evidence="2">
    <location>
        <begin position="498"/>
        <end position="581"/>
    </location>
</feature>
<gene>
    <name evidence="3" type="ORF">K0625_07445</name>
</gene>
<accession>A0ABS7E1K2</accession>
<feature type="domain" description="BIG2" evidence="2">
    <location>
        <begin position="784"/>
        <end position="865"/>
    </location>
</feature>
<feature type="domain" description="BIG2" evidence="2">
    <location>
        <begin position="1586"/>
        <end position="1666"/>
    </location>
</feature>
<feature type="domain" description="BIG2" evidence="2">
    <location>
        <begin position="1405"/>
        <end position="1490"/>
    </location>
</feature>
<feature type="chain" id="PRO_5046700935" evidence="1">
    <location>
        <begin position="24"/>
        <end position="1671"/>
    </location>
</feature>
<comment type="caution">
    <text evidence="3">The sequence shown here is derived from an EMBL/GenBank/DDBJ whole genome shotgun (WGS) entry which is preliminary data.</text>
</comment>
<dbReference type="Gene3D" id="2.60.40.1080">
    <property type="match status" value="18"/>
</dbReference>
<feature type="domain" description="BIG2" evidence="2">
    <location>
        <begin position="228"/>
        <end position="316"/>
    </location>
</feature>
<feature type="domain" description="BIG2" evidence="2">
    <location>
        <begin position="1315"/>
        <end position="1400"/>
    </location>
</feature>
<feature type="domain" description="BIG2" evidence="2">
    <location>
        <begin position="694"/>
        <end position="779"/>
    </location>
</feature>
<dbReference type="RefSeq" id="WP_220109116.1">
    <property type="nucleotide sequence ID" value="NZ_JAHZST010000004.1"/>
</dbReference>
<protein>
    <submittedName>
        <fullName evidence="3">Ig-like domain-containing protein</fullName>
    </submittedName>
</protein>
<feature type="domain" description="BIG2" evidence="2">
    <location>
        <begin position="46"/>
        <end position="127"/>
    </location>
</feature>
<feature type="domain" description="BIG2" evidence="2">
    <location>
        <begin position="1225"/>
        <end position="1310"/>
    </location>
</feature>
<feature type="domain" description="BIG2" evidence="2">
    <location>
        <begin position="608"/>
        <end position="689"/>
    </location>
</feature>
<feature type="domain" description="BIG2" evidence="2">
    <location>
        <begin position="1046"/>
        <end position="1131"/>
    </location>
</feature>
<evidence type="ECO:0000259" key="2">
    <source>
        <dbReference type="SMART" id="SM00635"/>
    </source>
</evidence>
<sequence length="1671" mass="174742">MSMFKSIYSFSFLLLLSFLSGCGGDNDGFPTGGCGCGGDGDPCPPYAVELSVTPQLSTLAVATDEQYIARATYSDGTQREVTTEVIWSSSIPDVALIEAGGVASAETKGTTEIIATLAASQAGPEVSDSGTLHVTDAAVTSLTIEPGQAETLVGLTQDFKALALFADSHIQDVTRYTNWRTSEPSVATISNAPLSIGLATGVKSGTTQVIGSYANMDAQAQLVVLDSAVEKLVISPVDISFPVGTGVQYRADLIFVDGLSMDVTAQSNWLSSDASVASMNSDARLTGLKTGETQVSASLSFADVSVSDSTSATVTQSVVTQILVSPDNLFKPVGTQGDYLARAYYSDGTTADITHDAIWSVDDNSIAVIVESGEKGGHATAISPGTVEVTASFENQSGAVTAEVTRAVIESIDITPLDYVTPAGTQVNYSARARFSDSSVHDITLLGYWQSTDESVANIGSSGALAGAADAKTVGVTEISIDYMGLKQTTTLTVTDATISSLQVTPKNLQKPQGTRGQYRAIANYTDGHTQDVTSTATWSSANPGIVSIITSGSRGGYATANAVGETSIQAVYAGFKASPTNTSIMKVSSQTLATSSDSTSARVTNAVLEKLVLSPLTASIPAGNNQQYNLTGIFSDGSSKEVAEFANWQVESLNIASIDDKGNALGLSSGKTGILATYLGVQARAELIVTDAVIESLQVTPVHNQLPEGEKQQLIATAFYSDGHASNVTQLATWSSVDSGIVEVVSLGVEAGLSHALSAGETSITANFDGLQASATFVVTDAILESVTLSPIYSSIAAGNSQQYQFMGIFSDGTKRNLTKLANWQSSSSSVASVDRFGLALSYVEGMTEVSANYSGFSATATLEVTDASLTGLQVTPANSQVPVGTSGQFVATAFYSDGHSSDVSHLATWRAVDSSMVNIIATGLTGGLAEAVAVGETQVQARFEALTDSVDVTVTDAVLERYVVSPVSATIAAGLTQSYQATGIFSDGSNKELTQFSTWQSSDTSVATLDMQGVAKSYTSGAITVTASYIGFSDSASLIVGDKALSYIKVTPSLVEVPLGTEGQFTAQAFYTDKSSEDITEVATWRSQDESIVHIGTGALDAGYGIGVGVGQTSITAQYKTETDTAVVRVNDAEIIELTISPENKTVPLGLSQPYQAFARFTDGSSKEVTLASSWQSSNLKAATIDMQGLAQTTIGGGEYQTVIQATYQGLTAETNLYVGEAQLVEIQVTPATAEVNINEFQQYIATAFFSDGYSADISGAATWTVLDTSIAHVVSSGFTAGRVTGDTQGSTRVNAHYYGMDAQAEIVVTELEYLGVDVEPADSHVIVNETIQMQALAVYEDSRGMIVRKDVTDQSIWSIEKREKISINTTGLVTGLEVGESAVYAEFQGHRGEGRVNVLNSKVISLEVTPDNLVVPIGTKGRYTATAIMYNASRLDVTNKATWSSSNPDVIHMVTTGADGGTATATGVGSSTITAEYDGAIDSVVTQVNAVSLVKLKITPRLEWITAQVATPFFATATFSDGSELDVTRDASWMSNKPREVEIDTGDEHAGVAVGQYEGGSAIISASYKGLSDQLALDVVPREAVSIEILPNQMTIEVGSYQIVEVWVHFNDGSSENYADYVDWNSSDKNVASPFRHEIDGIGVGTAVVTASYDGQSGTAHVEVVPAS</sequence>
<keyword evidence="1" id="KW-0732">Signal</keyword>
<dbReference type="InterPro" id="IPR008964">
    <property type="entry name" value="Invasin/intimin_cell_adhesion"/>
</dbReference>
<keyword evidence="4" id="KW-1185">Reference proteome</keyword>
<proteinExistence type="predicted"/>
<feature type="domain" description="BIG2" evidence="2">
    <location>
        <begin position="870"/>
        <end position="955"/>
    </location>
</feature>
<feature type="domain" description="BIG2" evidence="2">
    <location>
        <begin position="408"/>
        <end position="493"/>
    </location>
</feature>
<feature type="domain" description="BIG2" evidence="2">
    <location>
        <begin position="318"/>
        <end position="403"/>
    </location>
</feature>
<feature type="domain" description="BIG2" evidence="2">
    <location>
        <begin position="138"/>
        <end position="223"/>
    </location>
</feature>